<evidence type="ECO:0000256" key="9">
    <source>
        <dbReference type="RuleBase" id="RU362118"/>
    </source>
</evidence>
<dbReference type="EC" id="4.4.1.1" evidence="4"/>
<dbReference type="PANTHER" id="PTHR11808">
    <property type="entry name" value="TRANS-SULFURATION ENZYME FAMILY MEMBER"/>
    <property type="match status" value="1"/>
</dbReference>
<keyword evidence="5 8" id="KW-0663">Pyridoxal phosphate</keyword>
<evidence type="ECO:0000256" key="6">
    <source>
        <dbReference type="ARBA" id="ARBA00023192"/>
    </source>
</evidence>
<evidence type="ECO:0000313" key="11">
    <source>
        <dbReference type="RefSeq" id="XP_003740188.1"/>
    </source>
</evidence>
<evidence type="ECO:0000256" key="4">
    <source>
        <dbReference type="ARBA" id="ARBA00012085"/>
    </source>
</evidence>
<dbReference type="GO" id="GO:0004123">
    <property type="term" value="F:cystathionine gamma-lyase activity"/>
    <property type="evidence" value="ECO:0007669"/>
    <property type="project" value="TreeGrafter"/>
</dbReference>
<dbReference type="InterPro" id="IPR054542">
    <property type="entry name" value="Cys_met_metab_PP"/>
</dbReference>
<dbReference type="PROSITE" id="PS00868">
    <property type="entry name" value="CYS_MET_METAB_PP"/>
    <property type="match status" value="1"/>
</dbReference>
<reference evidence="11" key="1">
    <citation type="submission" date="2025-08" db="UniProtKB">
        <authorList>
            <consortium name="RefSeq"/>
        </authorList>
    </citation>
    <scope>IDENTIFICATION</scope>
</reference>
<dbReference type="GO" id="GO:0019343">
    <property type="term" value="P:cysteine biosynthetic process via cystathionine"/>
    <property type="evidence" value="ECO:0007669"/>
    <property type="project" value="TreeGrafter"/>
</dbReference>
<comment type="pathway">
    <text evidence="2">Amino-acid biosynthesis; L-cysteine biosynthesis; L-cysteine from L-homocysteine and L-serine: step 2/2.</text>
</comment>
<dbReference type="InterPro" id="IPR000277">
    <property type="entry name" value="Cys/Met-Metab_PyrdxlP-dep_enz"/>
</dbReference>
<dbReference type="CTD" id="1491"/>
<dbReference type="SUPFAM" id="SSF53383">
    <property type="entry name" value="PLP-dependent transferases"/>
    <property type="match status" value="1"/>
</dbReference>
<dbReference type="GeneID" id="100905034"/>
<gene>
    <name evidence="11" type="primary">LOC100905034</name>
</gene>
<proteinExistence type="inferred from homology"/>
<evidence type="ECO:0000256" key="7">
    <source>
        <dbReference type="ARBA" id="ARBA00029853"/>
    </source>
</evidence>
<dbReference type="GO" id="GO:0030170">
    <property type="term" value="F:pyridoxal phosphate binding"/>
    <property type="evidence" value="ECO:0007669"/>
    <property type="project" value="InterPro"/>
</dbReference>
<dbReference type="InterPro" id="IPR015422">
    <property type="entry name" value="PyrdxlP-dep_Trfase_small"/>
</dbReference>
<comment type="similarity">
    <text evidence="3 9">Belongs to the trans-sulfuration enzymes family.</text>
</comment>
<dbReference type="KEGG" id="goe:100905034"/>
<dbReference type="Pfam" id="PF01053">
    <property type="entry name" value="Cys_Met_Meta_PP"/>
    <property type="match status" value="1"/>
</dbReference>
<dbReference type="Gene3D" id="3.90.1150.10">
    <property type="entry name" value="Aspartate Aminotransferase, domain 1"/>
    <property type="match status" value="1"/>
</dbReference>
<evidence type="ECO:0000313" key="10">
    <source>
        <dbReference type="Proteomes" id="UP000694867"/>
    </source>
</evidence>
<dbReference type="PIRSF" id="PIRSF001434">
    <property type="entry name" value="CGS"/>
    <property type="match status" value="1"/>
</dbReference>
<protein>
    <recommendedName>
        <fullName evidence="4">cystathionine gamma-lyase</fullName>
        <ecNumber evidence="4">4.4.1.1</ecNumber>
    </recommendedName>
    <alternativeName>
        <fullName evidence="7">Gamma-cystathionase</fullName>
    </alternativeName>
</protein>
<dbReference type="CDD" id="cd00614">
    <property type="entry name" value="CGS_like"/>
    <property type="match status" value="1"/>
</dbReference>
<dbReference type="GO" id="GO:0019346">
    <property type="term" value="P:transsulfuration"/>
    <property type="evidence" value="ECO:0007669"/>
    <property type="project" value="InterPro"/>
</dbReference>
<dbReference type="AlphaFoldDB" id="A0AAJ6VWN9"/>
<dbReference type="InterPro" id="IPR015421">
    <property type="entry name" value="PyrdxlP-dep_Trfase_major"/>
</dbReference>
<feature type="modified residue" description="N6-(pyridoxal phosphate)lysine" evidence="8">
    <location>
        <position position="205"/>
    </location>
</feature>
<evidence type="ECO:0000256" key="3">
    <source>
        <dbReference type="ARBA" id="ARBA00009077"/>
    </source>
</evidence>
<dbReference type="RefSeq" id="XP_003740188.1">
    <property type="nucleotide sequence ID" value="XM_003740140.1"/>
</dbReference>
<organism evidence="10 11">
    <name type="scientific">Galendromus occidentalis</name>
    <name type="common">western predatory mite</name>
    <dbReference type="NCBI Taxonomy" id="34638"/>
    <lineage>
        <taxon>Eukaryota</taxon>
        <taxon>Metazoa</taxon>
        <taxon>Ecdysozoa</taxon>
        <taxon>Arthropoda</taxon>
        <taxon>Chelicerata</taxon>
        <taxon>Arachnida</taxon>
        <taxon>Acari</taxon>
        <taxon>Parasitiformes</taxon>
        <taxon>Mesostigmata</taxon>
        <taxon>Gamasina</taxon>
        <taxon>Phytoseioidea</taxon>
        <taxon>Phytoseiidae</taxon>
        <taxon>Typhlodrominae</taxon>
        <taxon>Galendromus</taxon>
    </lineage>
</organism>
<evidence type="ECO:0000256" key="8">
    <source>
        <dbReference type="PIRSR" id="PIRSR001434-2"/>
    </source>
</evidence>
<evidence type="ECO:0000256" key="5">
    <source>
        <dbReference type="ARBA" id="ARBA00022898"/>
    </source>
</evidence>
<dbReference type="PANTHER" id="PTHR11808:SF15">
    <property type="entry name" value="CYSTATHIONINE GAMMA-LYASE"/>
    <property type="match status" value="1"/>
</dbReference>
<dbReference type="FunFam" id="3.90.1150.10:FF:000008">
    <property type="entry name" value="Cystathionine gamma-synthase"/>
    <property type="match status" value="1"/>
</dbReference>
<dbReference type="Gene3D" id="3.40.640.10">
    <property type="entry name" value="Type I PLP-dependent aspartate aminotransferase-like (Major domain)"/>
    <property type="match status" value="1"/>
</dbReference>
<sequence length="392" mass="42555">MPATDQELSFETKVVHVGQDPQQWNSRAVVPPISMATTFQQRGPADHAGFEYSRSGNPTRSCLEELLASLENAKFAMCYASGLAATDNVVHLLETGDHIVAFDDLYGGVGRLFRACAMPKGIEVDFVDARDPQVVAAALKPNTKLVWVETPSNPMMKIVDIAAVSAAVKKGAPQAILAVDNTFMSPCFQNPLQQGADIVIHSITKYINGHSDIVMGCIMTNNLKLHEKLRFLQNAVGAVPSPFDCYMVNRGIKTLALRMQRHHENALKVAKFLETHPLVEKVIHPGLESHPQHLLAKRQCSGFSGMLCFYLKGGLAESRKLLSALKLFTLAESLGAVESLAELPSVMTHASVPAELRARLGISDALIRLSVGIEAVQDLIDDLDQALAASQK</sequence>
<dbReference type="GO" id="GO:0005737">
    <property type="term" value="C:cytoplasm"/>
    <property type="evidence" value="ECO:0007669"/>
    <property type="project" value="TreeGrafter"/>
</dbReference>
<evidence type="ECO:0000256" key="2">
    <source>
        <dbReference type="ARBA" id="ARBA00005038"/>
    </source>
</evidence>
<accession>A0AAJ6VWN9</accession>
<dbReference type="InterPro" id="IPR015424">
    <property type="entry name" value="PyrdxlP-dep_Trfase"/>
</dbReference>
<comment type="cofactor">
    <cofactor evidence="1 9">
        <name>pyridoxal 5'-phosphate</name>
        <dbReference type="ChEBI" id="CHEBI:597326"/>
    </cofactor>
</comment>
<keyword evidence="6" id="KW-0028">Amino-acid biosynthesis</keyword>
<name>A0AAJ6VWN9_9ACAR</name>
<evidence type="ECO:0000256" key="1">
    <source>
        <dbReference type="ARBA" id="ARBA00001933"/>
    </source>
</evidence>
<keyword evidence="6" id="KW-0198">Cysteine biosynthesis</keyword>
<dbReference type="FunFam" id="3.40.640.10:FF:000009">
    <property type="entry name" value="Cystathionine gamma-synthase homolog"/>
    <property type="match status" value="1"/>
</dbReference>
<dbReference type="Proteomes" id="UP000694867">
    <property type="component" value="Unplaced"/>
</dbReference>
<keyword evidence="10" id="KW-1185">Reference proteome</keyword>